<dbReference type="Gene3D" id="2.30.30.60">
    <property type="match status" value="1"/>
</dbReference>
<dbReference type="SUPFAM" id="SSF82689">
    <property type="entry name" value="Mechanosensitive channel protein MscS (YggB), C-terminal domain"/>
    <property type="match status" value="1"/>
</dbReference>
<dbReference type="AlphaFoldDB" id="A0A1G6QC31"/>
<dbReference type="InterPro" id="IPR049278">
    <property type="entry name" value="MS_channel_C"/>
</dbReference>
<evidence type="ECO:0000256" key="1">
    <source>
        <dbReference type="ARBA" id="ARBA00004651"/>
    </source>
</evidence>
<evidence type="ECO:0000313" key="10">
    <source>
        <dbReference type="EMBL" id="SDC89464.1"/>
    </source>
</evidence>
<name>A0A1G6QC31_9SPHI</name>
<dbReference type="InterPro" id="IPR006685">
    <property type="entry name" value="MscS_channel_2nd"/>
</dbReference>
<keyword evidence="3" id="KW-1003">Cell membrane</keyword>
<gene>
    <name evidence="10" type="ORF">SAMN04488024_103290</name>
</gene>
<evidence type="ECO:0000256" key="7">
    <source>
        <dbReference type="SAM" id="Phobius"/>
    </source>
</evidence>
<keyword evidence="4 7" id="KW-0812">Transmembrane</keyword>
<keyword evidence="6 7" id="KW-0472">Membrane</keyword>
<evidence type="ECO:0000256" key="5">
    <source>
        <dbReference type="ARBA" id="ARBA00022989"/>
    </source>
</evidence>
<reference evidence="11" key="1">
    <citation type="submission" date="2016-10" db="EMBL/GenBank/DDBJ databases">
        <authorList>
            <person name="Varghese N."/>
            <person name="Submissions S."/>
        </authorList>
    </citation>
    <scope>NUCLEOTIDE SEQUENCE [LARGE SCALE GENOMIC DNA]</scope>
    <source>
        <strain evidence="11">DSM 18609</strain>
    </source>
</reference>
<evidence type="ECO:0000313" key="11">
    <source>
        <dbReference type="Proteomes" id="UP000199455"/>
    </source>
</evidence>
<evidence type="ECO:0000256" key="3">
    <source>
        <dbReference type="ARBA" id="ARBA00022475"/>
    </source>
</evidence>
<evidence type="ECO:0000256" key="2">
    <source>
        <dbReference type="ARBA" id="ARBA00008017"/>
    </source>
</evidence>
<evidence type="ECO:0000259" key="8">
    <source>
        <dbReference type="Pfam" id="PF00924"/>
    </source>
</evidence>
<comment type="subcellular location">
    <subcellularLocation>
        <location evidence="1">Cell membrane</location>
        <topology evidence="1">Multi-pass membrane protein</topology>
    </subcellularLocation>
</comment>
<dbReference type="GO" id="GO:0005886">
    <property type="term" value="C:plasma membrane"/>
    <property type="evidence" value="ECO:0007669"/>
    <property type="project" value="UniProtKB-SubCell"/>
</dbReference>
<dbReference type="Proteomes" id="UP000199455">
    <property type="component" value="Unassembled WGS sequence"/>
</dbReference>
<dbReference type="EMBL" id="FMZH01000003">
    <property type="protein sequence ID" value="SDC89464.1"/>
    <property type="molecule type" value="Genomic_DNA"/>
</dbReference>
<dbReference type="RefSeq" id="WP_090767299.1">
    <property type="nucleotide sequence ID" value="NZ_FMZH01000003.1"/>
</dbReference>
<feature type="transmembrane region" description="Helical" evidence="7">
    <location>
        <begin position="57"/>
        <end position="81"/>
    </location>
</feature>
<organism evidence="10 11">
    <name type="scientific">Pedobacter soli</name>
    <dbReference type="NCBI Taxonomy" id="390242"/>
    <lineage>
        <taxon>Bacteria</taxon>
        <taxon>Pseudomonadati</taxon>
        <taxon>Bacteroidota</taxon>
        <taxon>Sphingobacteriia</taxon>
        <taxon>Sphingobacteriales</taxon>
        <taxon>Sphingobacteriaceae</taxon>
        <taxon>Pedobacter</taxon>
    </lineage>
</organism>
<keyword evidence="5 7" id="KW-1133">Transmembrane helix</keyword>
<dbReference type="InterPro" id="IPR011066">
    <property type="entry name" value="MscS_channel_C_sf"/>
</dbReference>
<dbReference type="PANTHER" id="PTHR30566">
    <property type="entry name" value="YNAI-RELATED MECHANOSENSITIVE ION CHANNEL"/>
    <property type="match status" value="1"/>
</dbReference>
<feature type="transmembrane region" description="Helical" evidence="7">
    <location>
        <begin position="163"/>
        <end position="180"/>
    </location>
</feature>
<dbReference type="Pfam" id="PF21082">
    <property type="entry name" value="MS_channel_3rd"/>
    <property type="match status" value="1"/>
</dbReference>
<dbReference type="PANTHER" id="PTHR30566:SF5">
    <property type="entry name" value="MECHANOSENSITIVE ION CHANNEL PROTEIN 1, MITOCHONDRIAL-RELATED"/>
    <property type="match status" value="1"/>
</dbReference>
<dbReference type="STRING" id="390242.SAMN04488024_103290"/>
<dbReference type="Gene3D" id="1.10.287.1260">
    <property type="match status" value="1"/>
</dbReference>
<protein>
    <submittedName>
        <fullName evidence="10">MscS family membrane protein</fullName>
    </submittedName>
</protein>
<dbReference type="Gene3D" id="3.30.70.100">
    <property type="match status" value="1"/>
</dbReference>
<proteinExistence type="inferred from homology"/>
<comment type="similarity">
    <text evidence="2">Belongs to the MscS (TC 1.A.23) family.</text>
</comment>
<sequence length="391" mass="44148">MLDSAFFDQIFWGNTVKAYFLFGGILFLGLIFKRIVSRLLSRLLFKLFSSFSNQSHNDAFVALLIRPIEIFILLTTLYLSINQLKHPLEVAVFHYSKLVGKVKEQIPVTIGDCIDRIFLFMIILSIFWIILRIIDFISHVLLYKASLTDDKADDQLVPFLKELFKTIVIFIGFFTLLGFVFEVNVLTLITGLGIGGIAIALAAKESLENLIGSFTIFLDKPFTVGDLVKVDGVEGTVEKVGFRSTRIRTSEKTMATIPNRGMIDGVLENLSLRNSRKVSFIIGLTYETNSTSLRKIITEIESYINNHKGTSDDGNASFKSFGDSGLNVEVNYFVTELNYTQFLQIRQEINLEIMDIVMRNKSDFAYPTQRLISDRTIAQGDNTEVGNDTTD</sequence>
<dbReference type="InterPro" id="IPR011014">
    <property type="entry name" value="MscS_channel_TM-2"/>
</dbReference>
<dbReference type="SUPFAM" id="SSF82861">
    <property type="entry name" value="Mechanosensitive channel protein MscS (YggB), transmembrane region"/>
    <property type="match status" value="1"/>
</dbReference>
<dbReference type="GO" id="GO:0008381">
    <property type="term" value="F:mechanosensitive monoatomic ion channel activity"/>
    <property type="evidence" value="ECO:0007669"/>
    <property type="project" value="UniProtKB-ARBA"/>
</dbReference>
<dbReference type="Pfam" id="PF00924">
    <property type="entry name" value="MS_channel_2nd"/>
    <property type="match status" value="1"/>
</dbReference>
<feature type="transmembrane region" description="Helical" evidence="7">
    <location>
        <begin position="117"/>
        <end position="142"/>
    </location>
</feature>
<evidence type="ECO:0000256" key="4">
    <source>
        <dbReference type="ARBA" id="ARBA00022692"/>
    </source>
</evidence>
<feature type="domain" description="Mechanosensitive ion channel MscS" evidence="8">
    <location>
        <begin position="206"/>
        <end position="271"/>
    </location>
</feature>
<evidence type="ECO:0000259" key="9">
    <source>
        <dbReference type="Pfam" id="PF21082"/>
    </source>
</evidence>
<dbReference type="InterPro" id="IPR023408">
    <property type="entry name" value="MscS_beta-dom_sf"/>
</dbReference>
<dbReference type="SUPFAM" id="SSF50182">
    <property type="entry name" value="Sm-like ribonucleoproteins"/>
    <property type="match status" value="1"/>
</dbReference>
<feature type="transmembrane region" description="Helical" evidence="7">
    <location>
        <begin position="18"/>
        <end position="36"/>
    </location>
</feature>
<keyword evidence="11" id="KW-1185">Reference proteome</keyword>
<dbReference type="InterPro" id="IPR010920">
    <property type="entry name" value="LSM_dom_sf"/>
</dbReference>
<evidence type="ECO:0000256" key="6">
    <source>
        <dbReference type="ARBA" id="ARBA00023136"/>
    </source>
</evidence>
<feature type="domain" description="Mechanosensitive ion channel MscS C-terminal" evidence="9">
    <location>
        <begin position="278"/>
        <end position="361"/>
    </location>
</feature>
<accession>A0A1G6QC31</accession>